<reference evidence="14 15" key="1">
    <citation type="submission" date="2020-08" db="EMBL/GenBank/DDBJ databases">
        <title>Genomic Encyclopedia of Type Strains, Phase IV (KMG-IV): sequencing the most valuable type-strain genomes for metagenomic binning, comparative biology and taxonomic classification.</title>
        <authorList>
            <person name="Goeker M."/>
        </authorList>
    </citation>
    <scope>NUCLEOTIDE SEQUENCE [LARGE SCALE GENOMIC DNA]</scope>
    <source>
        <strain evidence="14 15">DSM 26944</strain>
    </source>
</reference>
<evidence type="ECO:0000313" key="14">
    <source>
        <dbReference type="EMBL" id="MBB5703798.1"/>
    </source>
</evidence>
<comment type="function">
    <text evidence="11">Has immunoglobulin-binding and hemagglutination properties, and can bind to mannose. Essential for virulence. May be involved in LPS biosynthesis or polysaccharide transport.</text>
</comment>
<dbReference type="GO" id="GO:0030246">
    <property type="term" value="F:carbohydrate binding"/>
    <property type="evidence" value="ECO:0007669"/>
    <property type="project" value="UniProtKB-KW"/>
</dbReference>
<evidence type="ECO:0000256" key="4">
    <source>
        <dbReference type="ARBA" id="ARBA00022475"/>
    </source>
</evidence>
<feature type="region of interest" description="Disordered" evidence="12">
    <location>
        <begin position="35"/>
        <end position="56"/>
    </location>
</feature>
<keyword evidence="7" id="KW-0430">Lectin</keyword>
<keyword evidence="8" id="KW-1133">Transmembrane helix</keyword>
<evidence type="ECO:0000256" key="1">
    <source>
        <dbReference type="ARBA" id="ARBA00004162"/>
    </source>
</evidence>
<comment type="caution">
    <text evidence="14">The sequence shown here is derived from an EMBL/GenBank/DDBJ whole genome shotgun (WGS) entry which is preliminary data.</text>
</comment>
<evidence type="ECO:0000256" key="5">
    <source>
        <dbReference type="ARBA" id="ARBA00022692"/>
    </source>
</evidence>
<feature type="signal peptide" evidence="13">
    <location>
        <begin position="1"/>
        <end position="21"/>
    </location>
</feature>
<accession>A0A7W9EMT3</accession>
<keyword evidence="9" id="KW-0843">Virulence</keyword>
<comment type="subcellular location">
    <subcellularLocation>
        <location evidence="1">Cell membrane</location>
        <topology evidence="1">Single-pass membrane protein</topology>
    </subcellularLocation>
</comment>
<proteinExistence type="inferred from homology"/>
<evidence type="ECO:0000256" key="6">
    <source>
        <dbReference type="ARBA" id="ARBA00022729"/>
    </source>
</evidence>
<dbReference type="Proteomes" id="UP000555546">
    <property type="component" value="Unassembled WGS sequence"/>
</dbReference>
<keyword evidence="15" id="KW-1185">Reference proteome</keyword>
<dbReference type="EMBL" id="JACIJG010000018">
    <property type="protein sequence ID" value="MBB5703798.1"/>
    <property type="molecule type" value="Genomic_DNA"/>
</dbReference>
<evidence type="ECO:0000256" key="13">
    <source>
        <dbReference type="SAM" id="SignalP"/>
    </source>
</evidence>
<keyword evidence="4" id="KW-1003">Cell membrane</keyword>
<evidence type="ECO:0000256" key="7">
    <source>
        <dbReference type="ARBA" id="ARBA00022734"/>
    </source>
</evidence>
<feature type="region of interest" description="Disordered" evidence="12">
    <location>
        <begin position="107"/>
        <end position="126"/>
    </location>
</feature>
<dbReference type="GO" id="GO:0005886">
    <property type="term" value="C:plasma membrane"/>
    <property type="evidence" value="ECO:0007669"/>
    <property type="project" value="UniProtKB-SubCell"/>
</dbReference>
<evidence type="ECO:0000256" key="2">
    <source>
        <dbReference type="ARBA" id="ARBA00010270"/>
    </source>
</evidence>
<evidence type="ECO:0000256" key="12">
    <source>
        <dbReference type="SAM" id="MobiDB-lite"/>
    </source>
</evidence>
<evidence type="ECO:0000256" key="8">
    <source>
        <dbReference type="ARBA" id="ARBA00022989"/>
    </source>
</evidence>
<dbReference type="InterPro" id="IPR012413">
    <property type="entry name" value="BA14K"/>
</dbReference>
<name>A0A7W9EMT3_9HYPH</name>
<comment type="similarity">
    <text evidence="2">Belongs to the BA14k family.</text>
</comment>
<evidence type="ECO:0000256" key="10">
    <source>
        <dbReference type="ARBA" id="ARBA00023136"/>
    </source>
</evidence>
<gene>
    <name evidence="14" type="ORF">FHS76_003708</name>
</gene>
<dbReference type="RefSeq" id="WP_183656165.1">
    <property type="nucleotide sequence ID" value="NZ_JACIJG010000018.1"/>
</dbReference>
<dbReference type="Pfam" id="PF07886">
    <property type="entry name" value="BA14K"/>
    <property type="match status" value="1"/>
</dbReference>
<evidence type="ECO:0000256" key="9">
    <source>
        <dbReference type="ARBA" id="ARBA00023026"/>
    </source>
</evidence>
<protein>
    <recommendedName>
        <fullName evidence="3">Lectin-like protein BA14k</fullName>
    </recommendedName>
</protein>
<feature type="chain" id="PRO_5030987937" description="Lectin-like protein BA14k" evidence="13">
    <location>
        <begin position="22"/>
        <end position="126"/>
    </location>
</feature>
<keyword evidence="5" id="KW-0812">Transmembrane</keyword>
<keyword evidence="6 13" id="KW-0732">Signal</keyword>
<dbReference type="AlphaFoldDB" id="A0A7W9EMT3"/>
<sequence>MGKISRLAILAGLFVASTASASLAVELGNSPYLPSLKPDGPRIMGGQPGADRAGSSGTYITEHGVLNYKNGDGLQYLRTLRPPAAGARPSSNHIQWCSNRYRSYRSSEDTYQPLAGPRTGCNSPFQ</sequence>
<evidence type="ECO:0000256" key="11">
    <source>
        <dbReference type="ARBA" id="ARBA00025321"/>
    </source>
</evidence>
<evidence type="ECO:0000313" key="15">
    <source>
        <dbReference type="Proteomes" id="UP000555546"/>
    </source>
</evidence>
<organism evidence="14 15">
    <name type="scientific">Brucella daejeonensis</name>
    <dbReference type="NCBI Taxonomy" id="659015"/>
    <lineage>
        <taxon>Bacteria</taxon>
        <taxon>Pseudomonadati</taxon>
        <taxon>Pseudomonadota</taxon>
        <taxon>Alphaproteobacteria</taxon>
        <taxon>Hyphomicrobiales</taxon>
        <taxon>Brucellaceae</taxon>
        <taxon>Brucella/Ochrobactrum group</taxon>
        <taxon>Brucella</taxon>
    </lineage>
</organism>
<keyword evidence="10" id="KW-0472">Membrane</keyword>
<evidence type="ECO:0000256" key="3">
    <source>
        <dbReference type="ARBA" id="ARBA00020552"/>
    </source>
</evidence>